<reference evidence="10" key="2">
    <citation type="submission" date="2025-09" db="UniProtKB">
        <authorList>
            <consortium name="Ensembl"/>
        </authorList>
    </citation>
    <scope>IDENTIFICATION</scope>
</reference>
<dbReference type="GeneTree" id="ENSGT00940000154851"/>
<sequence>MLHAYKSNVNVILLLSNLSICLFIFDKYKHVFVNYCFTCLYFSEEEIHECPDYLSAGPDSCYFNERITRLWQTYNISVKATNDAGSNLSDPHYVNLKEMVKPNPPMNLSLEVKMINGIMYMWTKWSPSRWVNDSVLCNYELRLKSAEGKKWENYFVGQQLQYKISQLHPGMKYTAQVRCVTDRGERSMWSSERYIYFHRGFQECVYLIKRQKRHAVFFKGFQKRFQKELFHSFLKLQKIQHSIVIVNMQI</sequence>
<evidence type="ECO:0000313" key="11">
    <source>
        <dbReference type="Proteomes" id="UP000694559"/>
    </source>
</evidence>
<evidence type="ECO:0000256" key="2">
    <source>
        <dbReference type="ARBA" id="ARBA00022692"/>
    </source>
</evidence>
<evidence type="ECO:0000256" key="3">
    <source>
        <dbReference type="ARBA" id="ARBA00022729"/>
    </source>
</evidence>
<dbReference type="FunFam" id="2.60.40.10:FF:000358">
    <property type="entry name" value="Prolactin receptor"/>
    <property type="match status" value="1"/>
</dbReference>
<evidence type="ECO:0000256" key="4">
    <source>
        <dbReference type="ARBA" id="ARBA00022989"/>
    </source>
</evidence>
<dbReference type="InterPro" id="IPR036116">
    <property type="entry name" value="FN3_sf"/>
</dbReference>
<protein>
    <submittedName>
        <fullName evidence="10">Prolactin receptor</fullName>
    </submittedName>
</protein>
<evidence type="ECO:0000259" key="9">
    <source>
        <dbReference type="PROSITE" id="PS50853"/>
    </source>
</evidence>
<evidence type="ECO:0000256" key="1">
    <source>
        <dbReference type="ARBA" id="ARBA00004479"/>
    </source>
</evidence>
<dbReference type="PROSITE" id="PS50853">
    <property type="entry name" value="FN3"/>
    <property type="match status" value="1"/>
</dbReference>
<evidence type="ECO:0000313" key="10">
    <source>
        <dbReference type="Ensembl" id="ENSNNAP00000020044.1"/>
    </source>
</evidence>
<accession>A0A8C7E301</accession>
<evidence type="ECO:0000256" key="5">
    <source>
        <dbReference type="ARBA" id="ARBA00023136"/>
    </source>
</evidence>
<reference evidence="10" key="1">
    <citation type="submission" date="2025-08" db="UniProtKB">
        <authorList>
            <consortium name="Ensembl"/>
        </authorList>
    </citation>
    <scope>IDENTIFICATION</scope>
</reference>
<keyword evidence="11" id="KW-1185">Reference proteome</keyword>
<dbReference type="AlphaFoldDB" id="A0A8C7E301"/>
<dbReference type="Ensembl" id="ENSNNAT00000021035.1">
    <property type="protein sequence ID" value="ENSNNAP00000020044.1"/>
    <property type="gene ID" value="ENSNNAG00000013308.1"/>
</dbReference>
<comment type="subcellular location">
    <subcellularLocation>
        <location evidence="1">Membrane</location>
        <topology evidence="1">Single-pass type I membrane protein</topology>
    </subcellularLocation>
</comment>
<dbReference type="Pfam" id="PF00041">
    <property type="entry name" value="fn3"/>
    <property type="match status" value="1"/>
</dbReference>
<dbReference type="InterPro" id="IPR003961">
    <property type="entry name" value="FN3_dom"/>
</dbReference>
<dbReference type="PANTHER" id="PTHR23037:SF28">
    <property type="entry name" value="ERYTHROPOIETIN RECEPTOR"/>
    <property type="match status" value="1"/>
</dbReference>
<dbReference type="GO" id="GO:0004896">
    <property type="term" value="F:cytokine receptor activity"/>
    <property type="evidence" value="ECO:0007669"/>
    <property type="project" value="TreeGrafter"/>
</dbReference>
<keyword evidence="3" id="KW-0732">Signal</keyword>
<keyword evidence="2" id="KW-0812">Transmembrane</keyword>
<keyword evidence="8" id="KW-0325">Glycoprotein</keyword>
<dbReference type="OrthoDB" id="8858139at2759"/>
<dbReference type="Gene3D" id="2.60.40.10">
    <property type="entry name" value="Immunoglobulins"/>
    <property type="match status" value="2"/>
</dbReference>
<dbReference type="PANTHER" id="PTHR23037">
    <property type="entry name" value="CYTOKINE RECEPTOR"/>
    <property type="match status" value="1"/>
</dbReference>
<keyword evidence="6" id="KW-1015">Disulfide bond</keyword>
<name>A0A8C7E301_NAJNA</name>
<proteinExistence type="predicted"/>
<dbReference type="SUPFAM" id="SSF49265">
    <property type="entry name" value="Fibronectin type III"/>
    <property type="match status" value="2"/>
</dbReference>
<organism evidence="10 11">
    <name type="scientific">Naja naja</name>
    <name type="common">Indian cobra</name>
    <dbReference type="NCBI Taxonomy" id="35670"/>
    <lineage>
        <taxon>Eukaryota</taxon>
        <taxon>Metazoa</taxon>
        <taxon>Chordata</taxon>
        <taxon>Craniata</taxon>
        <taxon>Vertebrata</taxon>
        <taxon>Euteleostomi</taxon>
        <taxon>Lepidosauria</taxon>
        <taxon>Squamata</taxon>
        <taxon>Bifurcata</taxon>
        <taxon>Unidentata</taxon>
        <taxon>Episquamata</taxon>
        <taxon>Toxicofera</taxon>
        <taxon>Serpentes</taxon>
        <taxon>Colubroidea</taxon>
        <taxon>Elapidae</taxon>
        <taxon>Elapinae</taxon>
        <taxon>Naja</taxon>
    </lineage>
</organism>
<feature type="domain" description="Fibronectin type-III" evidence="9">
    <location>
        <begin position="104"/>
        <end position="200"/>
    </location>
</feature>
<keyword evidence="5" id="KW-0472">Membrane</keyword>
<evidence type="ECO:0000256" key="8">
    <source>
        <dbReference type="ARBA" id="ARBA00023180"/>
    </source>
</evidence>
<keyword evidence="4" id="KW-1133">Transmembrane helix</keyword>
<dbReference type="Proteomes" id="UP000694559">
    <property type="component" value="Unplaced"/>
</dbReference>
<dbReference type="CDD" id="cd00063">
    <property type="entry name" value="FN3"/>
    <property type="match status" value="1"/>
</dbReference>
<evidence type="ECO:0000256" key="6">
    <source>
        <dbReference type="ARBA" id="ARBA00023157"/>
    </source>
</evidence>
<keyword evidence="7" id="KW-0675">Receptor</keyword>
<evidence type="ECO:0000256" key="7">
    <source>
        <dbReference type="ARBA" id="ARBA00023170"/>
    </source>
</evidence>
<dbReference type="GO" id="GO:0009897">
    <property type="term" value="C:external side of plasma membrane"/>
    <property type="evidence" value="ECO:0007669"/>
    <property type="project" value="TreeGrafter"/>
</dbReference>
<dbReference type="InterPro" id="IPR013783">
    <property type="entry name" value="Ig-like_fold"/>
</dbReference>